<dbReference type="AlphaFoldDB" id="A5EY74"/>
<evidence type="ECO:0000313" key="9">
    <source>
        <dbReference type="Proteomes" id="UP000000248"/>
    </source>
</evidence>
<evidence type="ECO:0000256" key="4">
    <source>
        <dbReference type="ARBA" id="ARBA00023239"/>
    </source>
</evidence>
<keyword evidence="5" id="KW-0704">Schiff base</keyword>
<comment type="catalytic activity">
    <reaction evidence="6">
        <text>2-deoxy-D-ribose 5-phosphate = D-glyceraldehyde 3-phosphate + acetaldehyde</text>
        <dbReference type="Rhea" id="RHEA:12821"/>
        <dbReference type="ChEBI" id="CHEBI:15343"/>
        <dbReference type="ChEBI" id="CHEBI:59776"/>
        <dbReference type="ChEBI" id="CHEBI:62877"/>
        <dbReference type="EC" id="4.1.2.4"/>
    </reaction>
</comment>
<dbReference type="InterPro" id="IPR013785">
    <property type="entry name" value="Aldolase_TIM"/>
</dbReference>
<dbReference type="Proteomes" id="UP000000248">
    <property type="component" value="Chromosome"/>
</dbReference>
<evidence type="ECO:0000256" key="3">
    <source>
        <dbReference type="ARBA" id="ARBA00012515"/>
    </source>
</evidence>
<organism evidence="8 9">
    <name type="scientific">Dichelobacter nodosus (strain VCS1703A)</name>
    <dbReference type="NCBI Taxonomy" id="246195"/>
    <lineage>
        <taxon>Bacteria</taxon>
        <taxon>Pseudomonadati</taxon>
        <taxon>Pseudomonadota</taxon>
        <taxon>Gammaproteobacteria</taxon>
        <taxon>Cardiobacteriales</taxon>
        <taxon>Cardiobacteriaceae</taxon>
        <taxon>Dichelobacter</taxon>
    </lineage>
</organism>
<gene>
    <name evidence="8" type="primary">deoC</name>
    <name evidence="8" type="ordered locus">DNO_0909</name>
</gene>
<evidence type="ECO:0000313" key="8">
    <source>
        <dbReference type="EMBL" id="ABQ14133.1"/>
    </source>
</evidence>
<dbReference type="KEGG" id="dno:DNO_0909"/>
<dbReference type="Gene3D" id="3.20.20.70">
    <property type="entry name" value="Aldolase class I"/>
    <property type="match status" value="1"/>
</dbReference>
<reference evidence="8 9" key="1">
    <citation type="journal article" date="2007" name="Nat. Biotechnol.">
        <title>Genome sequence and identification of candidate vaccine antigens from the animal pathogen Dichelobacter nodosus.</title>
        <authorList>
            <person name="Myers G.S."/>
            <person name="Parker D."/>
            <person name="Al-Hasani K."/>
            <person name="Kennan R.M."/>
            <person name="Seemann T."/>
            <person name="Ren Q."/>
            <person name="Badger J.H."/>
            <person name="Selengut J.D."/>
            <person name="Deboy R.T."/>
            <person name="Tettelin H."/>
            <person name="Boyce J.D."/>
            <person name="McCarl V.P."/>
            <person name="Han X."/>
            <person name="Nelson W.C."/>
            <person name="Madupu R."/>
            <person name="Mohamoud Y."/>
            <person name="Holley T."/>
            <person name="Fedorova N."/>
            <person name="Khouri H."/>
            <person name="Bottomley S.P."/>
            <person name="Whittington R.J."/>
            <person name="Adler B."/>
            <person name="Songer J.G."/>
            <person name="Rood J.I."/>
            <person name="Paulsen I.T."/>
        </authorList>
    </citation>
    <scope>NUCLEOTIDE SEQUENCE [LARGE SCALE GENOMIC DNA]</scope>
    <source>
        <strain evidence="8 9">VCS1703A</strain>
    </source>
</reference>
<dbReference type="EMBL" id="CP000513">
    <property type="protein sequence ID" value="ABQ14133.1"/>
    <property type="molecule type" value="Genomic_DNA"/>
</dbReference>
<proteinExistence type="inferred from homology"/>
<keyword evidence="4" id="KW-0456">Lyase</keyword>
<dbReference type="EC" id="4.1.2.4" evidence="3 7"/>
<dbReference type="SUPFAM" id="SSF51569">
    <property type="entry name" value="Aldolase"/>
    <property type="match status" value="1"/>
</dbReference>
<dbReference type="GO" id="GO:0016052">
    <property type="term" value="P:carbohydrate catabolic process"/>
    <property type="evidence" value="ECO:0007669"/>
    <property type="project" value="TreeGrafter"/>
</dbReference>
<dbReference type="STRING" id="246195.DNO_0909"/>
<dbReference type="PIRSF" id="PIRSF001357">
    <property type="entry name" value="DeoC"/>
    <property type="match status" value="1"/>
</dbReference>
<dbReference type="GO" id="GO:0009264">
    <property type="term" value="P:deoxyribonucleotide catabolic process"/>
    <property type="evidence" value="ECO:0007669"/>
    <property type="project" value="UniProtKB-UniRule"/>
</dbReference>
<dbReference type="GO" id="GO:0005737">
    <property type="term" value="C:cytoplasm"/>
    <property type="evidence" value="ECO:0007669"/>
    <property type="project" value="InterPro"/>
</dbReference>
<dbReference type="PANTHER" id="PTHR10889">
    <property type="entry name" value="DEOXYRIBOSE-PHOSPHATE ALDOLASE"/>
    <property type="match status" value="1"/>
</dbReference>
<sequence>MIQSAKFQLSLIDLTSLNEDDTAEHIERLCRQAVSIHGKVAAVCVYPQYIKTARQTLDDCDGSSVAVATVVNFPSGEHELTTILQDTQQALADGATEIDLVLPYNSLFQKEDTTALTVVSQVAEATHGGGGHLKVIIESGALENDAMIAKATEIAILGGGDFVKTSTGKIAVGATPEAVEIICATIIRLDAKDRVGIKVSGGIRTMNDAAVYLEIIRRHFGEEWIKPDRVRLGSSSLLSDIYTELSA</sequence>
<dbReference type="eggNOG" id="COG0274">
    <property type="taxonomic scope" value="Bacteria"/>
</dbReference>
<dbReference type="GO" id="GO:0004139">
    <property type="term" value="F:deoxyribose-phosphate aldolase activity"/>
    <property type="evidence" value="ECO:0007669"/>
    <property type="project" value="UniProtKB-UniRule"/>
</dbReference>
<dbReference type="HOGENOM" id="CLU_053595_3_1_6"/>
<evidence type="ECO:0000256" key="2">
    <source>
        <dbReference type="ARBA" id="ARBA00009473"/>
    </source>
</evidence>
<protein>
    <recommendedName>
        <fullName evidence="3 7">Deoxyribose-phosphate aldolase</fullName>
        <ecNumber evidence="3 7">4.1.2.4</ecNumber>
    </recommendedName>
</protein>
<dbReference type="RefSeq" id="WP_012031225.1">
    <property type="nucleotide sequence ID" value="NC_009446.1"/>
</dbReference>
<dbReference type="CDD" id="cd00959">
    <property type="entry name" value="DeoC"/>
    <property type="match status" value="1"/>
</dbReference>
<evidence type="ECO:0000256" key="6">
    <source>
        <dbReference type="ARBA" id="ARBA00048791"/>
    </source>
</evidence>
<dbReference type="Pfam" id="PF01791">
    <property type="entry name" value="DeoC"/>
    <property type="match status" value="1"/>
</dbReference>
<evidence type="ECO:0000256" key="5">
    <source>
        <dbReference type="ARBA" id="ARBA00023270"/>
    </source>
</evidence>
<comment type="similarity">
    <text evidence="2">Belongs to the DeoC/FbaB aldolase family. DeoC type 2 subfamily.</text>
</comment>
<comment type="pathway">
    <text evidence="1">Carbohydrate degradation; 2-deoxy-D-ribose 1-phosphate degradation; D-glyceraldehyde 3-phosphate and acetaldehyde from 2-deoxy-alpha-D-ribose 1-phosphate: step 2/2.</text>
</comment>
<evidence type="ECO:0000256" key="7">
    <source>
        <dbReference type="NCBIfam" id="TIGR00126"/>
    </source>
</evidence>
<evidence type="ECO:0000256" key="1">
    <source>
        <dbReference type="ARBA" id="ARBA00004816"/>
    </source>
</evidence>
<keyword evidence="9" id="KW-1185">Reference proteome</keyword>
<dbReference type="PANTHER" id="PTHR10889:SF3">
    <property type="entry name" value="DEOXYRIBOSE-PHOSPHATE ALDOLASE"/>
    <property type="match status" value="1"/>
</dbReference>
<accession>A5EY74</accession>
<name>A5EY74_DICNV</name>
<dbReference type="InterPro" id="IPR011343">
    <property type="entry name" value="DeoC"/>
</dbReference>
<dbReference type="NCBIfam" id="TIGR00126">
    <property type="entry name" value="deoC"/>
    <property type="match status" value="1"/>
</dbReference>
<dbReference type="SMART" id="SM01133">
    <property type="entry name" value="DeoC"/>
    <property type="match status" value="1"/>
</dbReference>
<dbReference type="InterPro" id="IPR002915">
    <property type="entry name" value="DeoC/FbaB/LacD_aldolase"/>
</dbReference>